<comment type="caution">
    <text evidence="1">The sequence shown here is derived from an EMBL/GenBank/DDBJ whole genome shotgun (WGS) entry which is preliminary data.</text>
</comment>
<dbReference type="AlphaFoldDB" id="A0A2C6KMA8"/>
<gene>
    <name evidence="1" type="ORF">CSUI_007893</name>
</gene>
<dbReference type="VEuPathDB" id="ToxoDB:CSUI_007893"/>
<dbReference type="Proteomes" id="UP000221165">
    <property type="component" value="Unassembled WGS sequence"/>
</dbReference>
<sequence>MNSSACRGALEDEQAITTVKSVSPEQSHCRRIREISSHPRAAWAAFLQQLLSAKVMRWREAEELYKGLQNGCVSRDSQLPSFRDFFEECAEVITPATGLSLRKFFWDGSGPEHAWLALTSEAEDDFSSGLKMLKVLARVSRSFSTQHVQVYEAVTGHLLKSRRPMSLLEWTRLCAFKGVKSAPLLRLLLESRLLEVRGLESGFDGAAGLVLGPWAFSAFRCGNANCPAQYHAECISRLLRLGGSRVSPGDRLCPECGKPWQGRSAGTEDLSQSLDVLQ</sequence>
<evidence type="ECO:0000313" key="1">
    <source>
        <dbReference type="EMBL" id="PHJ18279.1"/>
    </source>
</evidence>
<keyword evidence="1" id="KW-0472">Membrane</keyword>
<dbReference type="OrthoDB" id="332873at2759"/>
<dbReference type="RefSeq" id="XP_067919987.1">
    <property type="nucleotide sequence ID" value="XM_068068036.1"/>
</dbReference>
<dbReference type="EMBL" id="MIGC01004264">
    <property type="protein sequence ID" value="PHJ18279.1"/>
    <property type="molecule type" value="Genomic_DNA"/>
</dbReference>
<accession>A0A2C6KMA8</accession>
<name>A0A2C6KMA8_9APIC</name>
<keyword evidence="1" id="KW-0812">Transmembrane</keyword>
<proteinExistence type="predicted"/>
<evidence type="ECO:0000313" key="2">
    <source>
        <dbReference type="Proteomes" id="UP000221165"/>
    </source>
</evidence>
<organism evidence="1 2">
    <name type="scientific">Cystoisospora suis</name>
    <dbReference type="NCBI Taxonomy" id="483139"/>
    <lineage>
        <taxon>Eukaryota</taxon>
        <taxon>Sar</taxon>
        <taxon>Alveolata</taxon>
        <taxon>Apicomplexa</taxon>
        <taxon>Conoidasida</taxon>
        <taxon>Coccidia</taxon>
        <taxon>Eucoccidiorida</taxon>
        <taxon>Eimeriorina</taxon>
        <taxon>Sarcocystidae</taxon>
        <taxon>Cystoisospora</taxon>
    </lineage>
</organism>
<reference evidence="1 2" key="1">
    <citation type="journal article" date="2017" name="Int. J. Parasitol.">
        <title>The genome of the protozoan parasite Cystoisospora suis and a reverse vaccinology approach to identify vaccine candidates.</title>
        <authorList>
            <person name="Palmieri N."/>
            <person name="Shrestha A."/>
            <person name="Ruttkowski B."/>
            <person name="Beck T."/>
            <person name="Vogl C."/>
            <person name="Tomley F."/>
            <person name="Blake D.P."/>
            <person name="Joachim A."/>
        </authorList>
    </citation>
    <scope>NUCLEOTIDE SEQUENCE [LARGE SCALE GENOMIC DNA]</scope>
    <source>
        <strain evidence="1 2">Wien I</strain>
    </source>
</reference>
<keyword evidence="2" id="KW-1185">Reference proteome</keyword>
<dbReference type="GeneID" id="94431247"/>
<protein>
    <submittedName>
        <fullName evidence="1">Transmembrane</fullName>
    </submittedName>
</protein>